<keyword evidence="3" id="KW-0012">Acyltransferase</keyword>
<evidence type="ECO:0000256" key="2">
    <source>
        <dbReference type="ARBA" id="ARBA00022679"/>
    </source>
</evidence>
<comment type="similarity">
    <text evidence="1">Belongs to the plant acyltransferase family.</text>
</comment>
<dbReference type="PANTHER" id="PTHR31642">
    <property type="entry name" value="TRICHOTHECENE 3-O-ACETYLTRANSFERASE"/>
    <property type="match status" value="1"/>
</dbReference>
<evidence type="ECO:0000313" key="5">
    <source>
        <dbReference type="EMBL" id="KAJ6805332.1"/>
    </source>
</evidence>
<gene>
    <name evidence="5" type="ORF">M6B38_179350</name>
</gene>
<sequence length="440" mass="48032">MVSDNPDSDAVVTCHWLSTAVPASMTVDAADHELSGMDLAMKLHYLRILYYFHPSPTVAGMTPDALKNPLFLSLDRFRHAAGRIRRDDGGRAQIKCNDSGVRVVEAACERRSIREWLESRTPDRDAQLVPDKVLGPDLSFCPLVFVQLTRFKCGGLAVGFSWAHVLGDAVSALNYINLWGCLLSGNPEQRKPHHSPAENPTAATPAATGDPLSLKQVEASGDIWLPNTKHRMVTSSFKITGTKLSHLRSEVSSGGGVPAFEAIAALMWKTIAKIRVGKDPNPVTVVRNENDCSEERNTSLSNKQITISTVATDSSSSSSSSLARLEMSELAMLISETGKDEKQAIGEMLERDNGRTDFIIYGANLTFVDMERVDLYGLELKGQKPVCVEYNMCGVGEEGAVLVLREPDDADNGGKKVVIILPEHEMPKLKEVLESEWGIA</sequence>
<evidence type="ECO:0000256" key="1">
    <source>
        <dbReference type="ARBA" id="ARBA00009861"/>
    </source>
</evidence>
<keyword evidence="2" id="KW-0808">Transferase</keyword>
<dbReference type="Pfam" id="PF02458">
    <property type="entry name" value="Transferase"/>
    <property type="match status" value="1"/>
</dbReference>
<keyword evidence="6" id="KW-1185">Reference proteome</keyword>
<feature type="region of interest" description="Disordered" evidence="4">
    <location>
        <begin position="189"/>
        <end position="210"/>
    </location>
</feature>
<dbReference type="InterPro" id="IPR050317">
    <property type="entry name" value="Plant_Fungal_Acyltransferase"/>
</dbReference>
<organism evidence="5 6">
    <name type="scientific">Iris pallida</name>
    <name type="common">Sweet iris</name>
    <dbReference type="NCBI Taxonomy" id="29817"/>
    <lineage>
        <taxon>Eukaryota</taxon>
        <taxon>Viridiplantae</taxon>
        <taxon>Streptophyta</taxon>
        <taxon>Embryophyta</taxon>
        <taxon>Tracheophyta</taxon>
        <taxon>Spermatophyta</taxon>
        <taxon>Magnoliopsida</taxon>
        <taxon>Liliopsida</taxon>
        <taxon>Asparagales</taxon>
        <taxon>Iridaceae</taxon>
        <taxon>Iridoideae</taxon>
        <taxon>Irideae</taxon>
        <taxon>Iris</taxon>
    </lineage>
</organism>
<dbReference type="AlphaFoldDB" id="A0AAX6EMF8"/>
<reference evidence="5" key="1">
    <citation type="journal article" date="2023" name="GigaByte">
        <title>Genome assembly of the bearded iris, Iris pallida Lam.</title>
        <authorList>
            <person name="Bruccoleri R.E."/>
            <person name="Oakeley E.J."/>
            <person name="Faust A.M.E."/>
            <person name="Altorfer M."/>
            <person name="Dessus-Babus S."/>
            <person name="Burckhardt D."/>
            <person name="Oertli M."/>
            <person name="Naumann U."/>
            <person name="Petersen F."/>
            <person name="Wong J."/>
        </authorList>
    </citation>
    <scope>NUCLEOTIDE SEQUENCE</scope>
    <source>
        <strain evidence="5">GSM-AAB239-AS_SAM_17_03QT</strain>
    </source>
</reference>
<evidence type="ECO:0000313" key="6">
    <source>
        <dbReference type="Proteomes" id="UP001140949"/>
    </source>
</evidence>
<protein>
    <submittedName>
        <fullName evidence="5">Protein ECERIFERUM 26-like</fullName>
    </submittedName>
</protein>
<dbReference type="PANTHER" id="PTHR31642:SF115">
    <property type="entry name" value="PROTEIN ECERIFERUM 26-LIKE"/>
    <property type="match status" value="1"/>
</dbReference>
<evidence type="ECO:0000256" key="3">
    <source>
        <dbReference type="ARBA" id="ARBA00023315"/>
    </source>
</evidence>
<feature type="compositionally biased region" description="Low complexity" evidence="4">
    <location>
        <begin position="197"/>
        <end position="208"/>
    </location>
</feature>
<dbReference type="Proteomes" id="UP001140949">
    <property type="component" value="Unassembled WGS sequence"/>
</dbReference>
<dbReference type="EMBL" id="JANAVB010035420">
    <property type="protein sequence ID" value="KAJ6805332.1"/>
    <property type="molecule type" value="Genomic_DNA"/>
</dbReference>
<accession>A0AAX6EMF8</accession>
<name>A0AAX6EMF8_IRIPA</name>
<comment type="caution">
    <text evidence="5">The sequence shown here is derived from an EMBL/GenBank/DDBJ whole genome shotgun (WGS) entry which is preliminary data.</text>
</comment>
<dbReference type="Gene3D" id="3.30.559.10">
    <property type="entry name" value="Chloramphenicol acetyltransferase-like domain"/>
    <property type="match status" value="2"/>
</dbReference>
<evidence type="ECO:0000256" key="4">
    <source>
        <dbReference type="SAM" id="MobiDB-lite"/>
    </source>
</evidence>
<reference evidence="5" key="2">
    <citation type="submission" date="2023-04" db="EMBL/GenBank/DDBJ databases">
        <authorList>
            <person name="Bruccoleri R.E."/>
            <person name="Oakeley E.J."/>
            <person name="Faust A.-M."/>
            <person name="Dessus-Babus S."/>
            <person name="Altorfer M."/>
            <person name="Burckhardt D."/>
            <person name="Oertli M."/>
            <person name="Naumann U."/>
            <person name="Petersen F."/>
            <person name="Wong J."/>
        </authorList>
    </citation>
    <scope>NUCLEOTIDE SEQUENCE</scope>
    <source>
        <strain evidence="5">GSM-AAB239-AS_SAM_17_03QT</strain>
        <tissue evidence="5">Leaf</tissue>
    </source>
</reference>
<dbReference type="InterPro" id="IPR023213">
    <property type="entry name" value="CAT-like_dom_sf"/>
</dbReference>
<dbReference type="GO" id="GO:0016747">
    <property type="term" value="F:acyltransferase activity, transferring groups other than amino-acyl groups"/>
    <property type="evidence" value="ECO:0007669"/>
    <property type="project" value="TreeGrafter"/>
</dbReference>
<proteinExistence type="inferred from homology"/>